<evidence type="ECO:0000313" key="3">
    <source>
        <dbReference type="EMBL" id="SDF04653.1"/>
    </source>
</evidence>
<evidence type="ECO:0000313" key="5">
    <source>
        <dbReference type="Proteomes" id="UP000436801"/>
    </source>
</evidence>
<proteinExistence type="predicted"/>
<keyword evidence="1" id="KW-0472">Membrane</keyword>
<name>A0A1G7HWB8_9SPHN</name>
<evidence type="ECO:0000313" key="4">
    <source>
        <dbReference type="Proteomes" id="UP000323502"/>
    </source>
</evidence>
<keyword evidence="1" id="KW-0812">Transmembrane</keyword>
<dbReference type="EMBL" id="WSUT01000005">
    <property type="protein sequence ID" value="MWC44473.1"/>
    <property type="molecule type" value="Genomic_DNA"/>
</dbReference>
<evidence type="ECO:0000313" key="2">
    <source>
        <dbReference type="EMBL" id="MWC44473.1"/>
    </source>
</evidence>
<accession>A0A1G7HWB8</accession>
<reference evidence="3 4" key="1">
    <citation type="submission" date="2016-10" db="EMBL/GenBank/DDBJ databases">
        <authorList>
            <person name="Varghese N."/>
            <person name="Submissions S."/>
        </authorList>
    </citation>
    <scope>NUCLEOTIDE SEQUENCE [LARGE SCALE GENOMIC DNA]</scope>
    <source>
        <strain evidence="3 4">S7-754</strain>
    </source>
</reference>
<dbReference type="AlphaFoldDB" id="A0A1G7HWB8"/>
<keyword evidence="1" id="KW-1133">Transmembrane helix</keyword>
<sequence length="130" mass="13632">MRPKAIISAEWLYLAATLLLIITSAMAWSEMVALYGAGLTAGITAFLVGLYILLILCTTRGGSRVALGLLAALTVLGLVSLLYQVATGVLAIGLLGVLNTVQGLLTFAGLVLLFRPNARAWFRARAEAVA</sequence>
<dbReference type="RefSeq" id="WP_112382316.1">
    <property type="nucleotide sequence ID" value="NZ_CP178397.1"/>
</dbReference>
<dbReference type="EMBL" id="FNBI01000002">
    <property type="protein sequence ID" value="SDF04653.1"/>
    <property type="molecule type" value="Genomic_DNA"/>
</dbReference>
<dbReference type="OrthoDB" id="7509246at2"/>
<feature type="transmembrane region" description="Helical" evidence="1">
    <location>
        <begin position="89"/>
        <end position="114"/>
    </location>
</feature>
<evidence type="ECO:0000256" key="1">
    <source>
        <dbReference type="SAM" id="Phobius"/>
    </source>
</evidence>
<keyword evidence="4" id="KW-1185">Reference proteome</keyword>
<protein>
    <submittedName>
        <fullName evidence="3">Uncharacterized protein</fullName>
    </submittedName>
</protein>
<dbReference type="Proteomes" id="UP000436801">
    <property type="component" value="Unassembled WGS sequence"/>
</dbReference>
<gene>
    <name evidence="2" type="ORF">GQR91_12525</name>
    <name evidence="3" type="ORF">SAMN05216557_10222</name>
</gene>
<feature type="transmembrane region" description="Helical" evidence="1">
    <location>
        <begin position="12"/>
        <end position="29"/>
    </location>
</feature>
<feature type="transmembrane region" description="Helical" evidence="1">
    <location>
        <begin position="35"/>
        <end position="58"/>
    </location>
</feature>
<organism evidence="3 4">
    <name type="scientific">Sphingomonas carotinifaciens</name>
    <dbReference type="NCBI Taxonomy" id="1166323"/>
    <lineage>
        <taxon>Bacteria</taxon>
        <taxon>Pseudomonadati</taxon>
        <taxon>Pseudomonadota</taxon>
        <taxon>Alphaproteobacteria</taxon>
        <taxon>Sphingomonadales</taxon>
        <taxon>Sphingomonadaceae</taxon>
        <taxon>Sphingomonas</taxon>
    </lineage>
</organism>
<dbReference type="Proteomes" id="UP000323502">
    <property type="component" value="Unassembled WGS sequence"/>
</dbReference>
<feature type="transmembrane region" description="Helical" evidence="1">
    <location>
        <begin position="65"/>
        <end position="83"/>
    </location>
</feature>
<reference evidence="2 5" key="2">
    <citation type="submission" date="2019-12" db="EMBL/GenBank/DDBJ databases">
        <authorList>
            <person name="Zheng J."/>
        </authorList>
    </citation>
    <scope>NUCLEOTIDE SEQUENCE [LARGE SCALE GENOMIC DNA]</scope>
    <source>
        <strain evidence="2 5">DSM 27347</strain>
    </source>
</reference>